<dbReference type="OrthoDB" id="7165680at2"/>
<dbReference type="Proteomes" id="UP000219621">
    <property type="component" value="Unassembled WGS sequence"/>
</dbReference>
<feature type="compositionally biased region" description="Pro residues" evidence="2">
    <location>
        <begin position="105"/>
        <end position="120"/>
    </location>
</feature>
<keyword evidence="3" id="KW-0131">Cell cycle</keyword>
<evidence type="ECO:0000313" key="4">
    <source>
        <dbReference type="Proteomes" id="UP000219621"/>
    </source>
</evidence>
<dbReference type="RefSeq" id="WP_097277461.1">
    <property type="nucleotide sequence ID" value="NZ_OCNJ01000001.1"/>
</dbReference>
<proteinExistence type="predicted"/>
<name>A0A286G4Y9_9PROT</name>
<keyword evidence="3" id="KW-0132">Cell division</keyword>
<accession>A0A286G4Y9</accession>
<feature type="compositionally biased region" description="Low complexity" evidence="2">
    <location>
        <begin position="121"/>
        <end position="130"/>
    </location>
</feature>
<feature type="region of interest" description="Disordered" evidence="2">
    <location>
        <begin position="87"/>
        <end position="148"/>
    </location>
</feature>
<evidence type="ECO:0000256" key="1">
    <source>
        <dbReference type="SAM" id="Coils"/>
    </source>
</evidence>
<evidence type="ECO:0000256" key="2">
    <source>
        <dbReference type="SAM" id="MobiDB-lite"/>
    </source>
</evidence>
<feature type="coiled-coil region" evidence="1">
    <location>
        <begin position="20"/>
        <end position="54"/>
    </location>
</feature>
<reference evidence="3 4" key="1">
    <citation type="submission" date="2017-09" db="EMBL/GenBank/DDBJ databases">
        <authorList>
            <person name="Ehlers B."/>
            <person name="Leendertz F.H."/>
        </authorList>
    </citation>
    <scope>NUCLEOTIDE SEQUENCE [LARGE SCALE GENOMIC DNA]</scope>
    <source>
        <strain evidence="3 4">USBA 140</strain>
    </source>
</reference>
<dbReference type="GO" id="GO:0051301">
    <property type="term" value="P:cell division"/>
    <property type="evidence" value="ECO:0007669"/>
    <property type="project" value="UniProtKB-KW"/>
</dbReference>
<gene>
    <name evidence="3" type="ORF">SAMN05421508_101585</name>
</gene>
<sequence>MIRAATLVWAVLAIAVGVGLFMLKYEVQGLEDELARLNREIRSDRAAVHVLQAEWSYMNDPSRLRDLASRHLGMAPLAPDQVSTVAQLPLRPPPAPEAEAAPDAPKAPPAAKAPPKPTAPPAAGGRAMVAVPPPVPQAQLATATRTVP</sequence>
<evidence type="ECO:0000313" key="3">
    <source>
        <dbReference type="EMBL" id="SOD90565.1"/>
    </source>
</evidence>
<protein>
    <submittedName>
        <fullName evidence="3">Cell division protein FtsL</fullName>
    </submittedName>
</protein>
<organism evidence="3 4">
    <name type="scientific">Caenispirillum bisanense</name>
    <dbReference type="NCBI Taxonomy" id="414052"/>
    <lineage>
        <taxon>Bacteria</taxon>
        <taxon>Pseudomonadati</taxon>
        <taxon>Pseudomonadota</taxon>
        <taxon>Alphaproteobacteria</taxon>
        <taxon>Rhodospirillales</taxon>
        <taxon>Novispirillaceae</taxon>
        <taxon>Caenispirillum</taxon>
    </lineage>
</organism>
<dbReference type="AlphaFoldDB" id="A0A286G4Y9"/>
<feature type="compositionally biased region" description="Low complexity" evidence="2">
    <location>
        <begin position="137"/>
        <end position="148"/>
    </location>
</feature>
<dbReference type="EMBL" id="OCNJ01000001">
    <property type="protein sequence ID" value="SOD90565.1"/>
    <property type="molecule type" value="Genomic_DNA"/>
</dbReference>
<keyword evidence="4" id="KW-1185">Reference proteome</keyword>
<keyword evidence="1" id="KW-0175">Coiled coil</keyword>